<keyword evidence="2" id="KW-0732">Signal</keyword>
<evidence type="ECO:0000313" key="4">
    <source>
        <dbReference type="Proteomes" id="UP000271339"/>
    </source>
</evidence>
<protein>
    <submittedName>
        <fullName evidence="3">Uncharacterized protein</fullName>
    </submittedName>
</protein>
<feature type="region of interest" description="Disordered" evidence="1">
    <location>
        <begin position="113"/>
        <end position="149"/>
    </location>
</feature>
<proteinExistence type="predicted"/>
<evidence type="ECO:0000313" key="3">
    <source>
        <dbReference type="EMBL" id="RMA64485.1"/>
    </source>
</evidence>
<evidence type="ECO:0000256" key="2">
    <source>
        <dbReference type="SAM" id="SignalP"/>
    </source>
</evidence>
<accession>A0A3L9Z2G3</accession>
<name>A0A3L9Z2G3_9FLAO</name>
<dbReference type="RefSeq" id="WP_121906930.1">
    <property type="nucleotide sequence ID" value="NZ_REFC01000012.1"/>
</dbReference>
<dbReference type="EMBL" id="REFC01000012">
    <property type="protein sequence ID" value="RMA64485.1"/>
    <property type="molecule type" value="Genomic_DNA"/>
</dbReference>
<reference evidence="3 4" key="1">
    <citation type="submission" date="2018-10" db="EMBL/GenBank/DDBJ databases">
        <title>Genomic Encyclopedia of Archaeal and Bacterial Type Strains, Phase II (KMG-II): from individual species to whole genera.</title>
        <authorList>
            <person name="Goeker M."/>
        </authorList>
    </citation>
    <scope>NUCLEOTIDE SEQUENCE [LARGE SCALE GENOMIC DNA]</scope>
    <source>
        <strain evidence="3 4">DSM 23424</strain>
    </source>
</reference>
<feature type="chain" id="PRO_5017964837" evidence="2">
    <location>
        <begin position="21"/>
        <end position="149"/>
    </location>
</feature>
<keyword evidence="4" id="KW-1185">Reference proteome</keyword>
<comment type="caution">
    <text evidence="3">The sequence shown here is derived from an EMBL/GenBank/DDBJ whole genome shotgun (WGS) entry which is preliminary data.</text>
</comment>
<evidence type="ECO:0000256" key="1">
    <source>
        <dbReference type="SAM" id="MobiDB-lite"/>
    </source>
</evidence>
<organism evidence="3 4">
    <name type="scientific">Ulvibacter antarcticus</name>
    <dbReference type="NCBI Taxonomy" id="442714"/>
    <lineage>
        <taxon>Bacteria</taxon>
        <taxon>Pseudomonadati</taxon>
        <taxon>Bacteroidota</taxon>
        <taxon>Flavobacteriia</taxon>
        <taxon>Flavobacteriales</taxon>
        <taxon>Flavobacteriaceae</taxon>
        <taxon>Ulvibacter</taxon>
    </lineage>
</organism>
<sequence>MKTITCSIAAILFSVGAIYAQENVDVKKETTTKTVVVKDTNVETTVINDVNTEESIIQVNDNNAVNQDATVVTKKNVTSEMVEDKVTPNAPNDADVKSYTKKEVMKTDAAIKEQKAANQAGMNQDQQDVQDAEDMTAPKTNVKKVKNDN</sequence>
<feature type="signal peptide" evidence="2">
    <location>
        <begin position="1"/>
        <end position="20"/>
    </location>
</feature>
<dbReference type="Proteomes" id="UP000271339">
    <property type="component" value="Unassembled WGS sequence"/>
</dbReference>
<gene>
    <name evidence="3" type="ORF">BXY75_1361</name>
</gene>
<dbReference type="AlphaFoldDB" id="A0A3L9Z2G3"/>
<feature type="compositionally biased region" description="Polar residues" evidence="1">
    <location>
        <begin position="116"/>
        <end position="127"/>
    </location>
</feature>